<protein>
    <recommendedName>
        <fullName evidence="3">DUF4145 domain-containing protein</fullName>
    </recommendedName>
</protein>
<proteinExistence type="predicted"/>
<organism evidence="1 2">
    <name type="scientific">Streptomyces lomondensis</name>
    <dbReference type="NCBI Taxonomy" id="68229"/>
    <lineage>
        <taxon>Bacteria</taxon>
        <taxon>Bacillati</taxon>
        <taxon>Actinomycetota</taxon>
        <taxon>Actinomycetes</taxon>
        <taxon>Kitasatosporales</taxon>
        <taxon>Streptomycetaceae</taxon>
        <taxon>Streptomyces</taxon>
    </lineage>
</organism>
<dbReference type="Proteomes" id="UP000617743">
    <property type="component" value="Unassembled WGS sequence"/>
</dbReference>
<accession>A0ABQ2XV29</accession>
<evidence type="ECO:0000313" key="2">
    <source>
        <dbReference type="Proteomes" id="UP000617743"/>
    </source>
</evidence>
<evidence type="ECO:0000313" key="1">
    <source>
        <dbReference type="EMBL" id="GGX35691.1"/>
    </source>
</evidence>
<dbReference type="EMBL" id="BMWC01000022">
    <property type="protein sequence ID" value="GGX35691.1"/>
    <property type="molecule type" value="Genomic_DNA"/>
</dbReference>
<reference evidence="2" key="1">
    <citation type="journal article" date="2019" name="Int. J. Syst. Evol. Microbiol.">
        <title>The Global Catalogue of Microorganisms (GCM) 10K type strain sequencing project: providing services to taxonomists for standard genome sequencing and annotation.</title>
        <authorList>
            <consortium name="The Broad Institute Genomics Platform"/>
            <consortium name="The Broad Institute Genome Sequencing Center for Infectious Disease"/>
            <person name="Wu L."/>
            <person name="Ma J."/>
        </authorList>
    </citation>
    <scope>NUCLEOTIDE SEQUENCE [LARGE SCALE GENOMIC DNA]</scope>
    <source>
        <strain evidence="2">JCM 4866</strain>
    </source>
</reference>
<sequence>MQTRLEHLDEVYGFKQYPDTKSRGWLGVLESWGAVRQRMLKRMNRLRNAVEHDGADPPSPDECEDYREVVWWFLKATAPLLEPIEDFDFAWGKARGSCDISYNPLGIRLWGHFTPEQISDSPRDGWIEVQATPAVHLKNQGEMTPIFDADRGLYYLCAKSTDWVSVQRFFRVALEIIG</sequence>
<name>A0ABQ2XV29_9ACTN</name>
<keyword evidence="2" id="KW-1185">Reference proteome</keyword>
<evidence type="ECO:0008006" key="3">
    <source>
        <dbReference type="Google" id="ProtNLM"/>
    </source>
</evidence>
<comment type="caution">
    <text evidence="1">The sequence shown here is derived from an EMBL/GenBank/DDBJ whole genome shotgun (WGS) entry which is preliminary data.</text>
</comment>
<gene>
    <name evidence="1" type="ORF">GCM10010383_77390</name>
</gene>